<name>A0ABX8S8K1_9ACTN</name>
<dbReference type="Gene3D" id="3.60.20.10">
    <property type="entry name" value="Glutamine Phosphoribosylpyrophosphate, subunit 1, domain 1"/>
    <property type="match status" value="1"/>
</dbReference>
<dbReference type="Gene3D" id="2.30.120.10">
    <property type="match status" value="1"/>
</dbReference>
<reference evidence="4" key="1">
    <citation type="submission" date="2021-07" db="EMBL/GenBank/DDBJ databases">
        <title>Candidatus Kaistella beijingensis sp. nov. isolated from a municipal wastewater treatment plant is involved in sludge foaming.</title>
        <authorList>
            <person name="Song Y."/>
            <person name="Liu S.-J."/>
        </authorList>
    </citation>
    <scope>NUCLEOTIDE SEQUENCE</scope>
    <source>
        <strain evidence="4">DSM 43998</strain>
    </source>
</reference>
<dbReference type="InterPro" id="IPR002692">
    <property type="entry name" value="S45"/>
</dbReference>
<keyword evidence="3" id="KW-0865">Zymogen</keyword>
<sequence length="767" mass="82194">MTDATADRPRIEIIRDHWGIPHITADSARHALYGQGYATGIDRAWQLEFLRLRAEGRTAEIFGRTAVGWDEFARRTRLDRAARRIYAASSPRTRDLVRAYADGVSATLATADAPELTEFEHRPAPWQPWTPIAVFLVHHIMFGRMFAKLWRWHAGRVLGGAALTLFDFEGADEARPSAPAVPDDAFLAEVFGALPEGTTFGTATSGTALDQPSSGSNAWAVAPHRTATGAALIAGDPHRFLELPGIYQQVQLASPDFDVVGFAFAGVPGVPHFGHAGPVAWGITNAMADYQDLYLEQLTRTDPGVTARTPDGRCPATVETDEIRVRGAAPVRIELITTDNGPVVFGGPDASFALSLRSPMLDDPATTFDAVIDLLYATSAADVERALHTWVEPVNRIVVADAGGAVTRHVAGRVPDRAPENHWLPVPGWDARFRWRGYIRPTVSDDTFDAAVTDFAVIANQRITEPAALQFPAEECAPSFRADRITERLGADAAVTVDDCADIHRDVVLSQATALQATLAGLTGLSRRADEIRRRIVGWDRTMAADSTDAYLFAAVRSALVIGLSADPGLSGLTGPHPLPPTFDPWFVPTTRIAAGLTAVLARAPGLGIDVDRAAAAALEAVAADLGDRTPPVWSSVHVLHPIHGIDLAGVAAAYPDLSQRIRPDRYGLGGDAECVFANAAAVGSYVCVLGSAARYVWDLSDRDAGRWVVPLGASGDPRSPNFQDQTPIWACGELITIVSNWFELREHAASVQVVPPPAVGATGGEQ</sequence>
<dbReference type="Proteomes" id="UP000887023">
    <property type="component" value="Chromosome"/>
</dbReference>
<comment type="similarity">
    <text evidence="1">Belongs to the peptidase S45 family.</text>
</comment>
<organism evidence="4 5">
    <name type="scientific">Skermania pinensis</name>
    <dbReference type="NCBI Taxonomy" id="39122"/>
    <lineage>
        <taxon>Bacteria</taxon>
        <taxon>Bacillati</taxon>
        <taxon>Actinomycetota</taxon>
        <taxon>Actinomycetes</taxon>
        <taxon>Mycobacteriales</taxon>
        <taxon>Gordoniaceae</taxon>
        <taxon>Skermania</taxon>
    </lineage>
</organism>
<dbReference type="Pfam" id="PF01804">
    <property type="entry name" value="Penicil_amidase"/>
    <property type="match status" value="1"/>
</dbReference>
<dbReference type="RefSeq" id="WP_066472369.1">
    <property type="nucleotide sequence ID" value="NZ_CBCRUZ010000016.1"/>
</dbReference>
<keyword evidence="5" id="KW-1185">Reference proteome</keyword>
<dbReference type="Gene3D" id="1.10.439.10">
    <property type="entry name" value="Penicillin Amidohydrolase, domain 1"/>
    <property type="match status" value="1"/>
</dbReference>
<dbReference type="Gene3D" id="1.10.1400.10">
    <property type="match status" value="1"/>
</dbReference>
<dbReference type="InterPro" id="IPR023343">
    <property type="entry name" value="Penicillin_amidase_dom1"/>
</dbReference>
<dbReference type="SUPFAM" id="SSF56235">
    <property type="entry name" value="N-terminal nucleophile aminohydrolases (Ntn hydrolases)"/>
    <property type="match status" value="1"/>
</dbReference>
<dbReference type="EMBL" id="CP079105">
    <property type="protein sequence ID" value="QXQ13322.1"/>
    <property type="molecule type" value="Genomic_DNA"/>
</dbReference>
<evidence type="ECO:0000313" key="4">
    <source>
        <dbReference type="EMBL" id="QXQ13322.1"/>
    </source>
</evidence>
<accession>A0ABX8S8K1</accession>
<gene>
    <name evidence="4" type="ORF">KV203_15835</name>
</gene>
<evidence type="ECO:0000256" key="1">
    <source>
        <dbReference type="ARBA" id="ARBA00006586"/>
    </source>
</evidence>
<evidence type="ECO:0000256" key="3">
    <source>
        <dbReference type="ARBA" id="ARBA00023145"/>
    </source>
</evidence>
<proteinExistence type="inferred from homology"/>
<protein>
    <submittedName>
        <fullName evidence="4">Penicillin acylase family protein</fullName>
    </submittedName>
</protein>
<dbReference type="PIRSF" id="PIRSF001227">
    <property type="entry name" value="Pen_acylase"/>
    <property type="match status" value="1"/>
</dbReference>
<evidence type="ECO:0000313" key="5">
    <source>
        <dbReference type="Proteomes" id="UP000887023"/>
    </source>
</evidence>
<dbReference type="CDD" id="cd03747">
    <property type="entry name" value="Ntn_PGA_like"/>
    <property type="match status" value="1"/>
</dbReference>
<dbReference type="InterPro" id="IPR029055">
    <property type="entry name" value="Ntn_hydrolases_N"/>
</dbReference>
<dbReference type="PANTHER" id="PTHR34218:SF4">
    <property type="entry name" value="ACYL-HOMOSERINE LACTONE ACYLASE QUIP"/>
    <property type="match status" value="1"/>
</dbReference>
<dbReference type="PANTHER" id="PTHR34218">
    <property type="entry name" value="PEPTIDASE S45 PENICILLIN AMIDASE"/>
    <property type="match status" value="1"/>
</dbReference>
<dbReference type="InterPro" id="IPR043146">
    <property type="entry name" value="Penicillin_amidase_N_B-knob"/>
</dbReference>
<dbReference type="InterPro" id="IPR014395">
    <property type="entry name" value="Pen/GL7ACA/AHL_acylase"/>
</dbReference>
<keyword evidence="2" id="KW-0378">Hydrolase</keyword>
<dbReference type="InterPro" id="IPR043147">
    <property type="entry name" value="Penicillin_amidase_A-knob"/>
</dbReference>
<evidence type="ECO:0000256" key="2">
    <source>
        <dbReference type="ARBA" id="ARBA00022801"/>
    </source>
</evidence>